<evidence type="ECO:0000313" key="2">
    <source>
        <dbReference type="Proteomes" id="UP001488805"/>
    </source>
</evidence>
<dbReference type="Proteomes" id="UP001488805">
    <property type="component" value="Unassembled WGS sequence"/>
</dbReference>
<gene>
    <name evidence="1" type="ORF">VZT92_009846</name>
</gene>
<protein>
    <submittedName>
        <fullName evidence="1">Uncharacterized protein</fullName>
    </submittedName>
</protein>
<dbReference type="AlphaFoldDB" id="A0AAW1FD39"/>
<organism evidence="1 2">
    <name type="scientific">Zoarces viviparus</name>
    <name type="common">Viviparous eelpout</name>
    <name type="synonym">Blennius viviparus</name>
    <dbReference type="NCBI Taxonomy" id="48416"/>
    <lineage>
        <taxon>Eukaryota</taxon>
        <taxon>Metazoa</taxon>
        <taxon>Chordata</taxon>
        <taxon>Craniata</taxon>
        <taxon>Vertebrata</taxon>
        <taxon>Euteleostomi</taxon>
        <taxon>Actinopterygii</taxon>
        <taxon>Neopterygii</taxon>
        <taxon>Teleostei</taxon>
        <taxon>Neoteleostei</taxon>
        <taxon>Acanthomorphata</taxon>
        <taxon>Eupercaria</taxon>
        <taxon>Perciformes</taxon>
        <taxon>Cottioidei</taxon>
        <taxon>Zoarcales</taxon>
        <taxon>Zoarcidae</taxon>
        <taxon>Zoarcinae</taxon>
        <taxon>Zoarces</taxon>
    </lineage>
</organism>
<dbReference type="EMBL" id="JBCEZU010000078">
    <property type="protein sequence ID" value="KAK9532465.1"/>
    <property type="molecule type" value="Genomic_DNA"/>
</dbReference>
<keyword evidence="2" id="KW-1185">Reference proteome</keyword>
<sequence>MLRACCHFTPPPAVVTGAQAGRKMRRWRSPDPLWRQQPRCGCETDCQQARWSCSHPHIHPTQYAQQVTFLPRQVGHLRLQWR</sequence>
<reference evidence="1 2" key="1">
    <citation type="journal article" date="2024" name="Genome Biol. Evol.">
        <title>Chromosome-level genome assembly of the viviparous eelpout Zoarces viviparus.</title>
        <authorList>
            <person name="Fuhrmann N."/>
            <person name="Brasseur M.V."/>
            <person name="Bakowski C.E."/>
            <person name="Podsiadlowski L."/>
            <person name="Prost S."/>
            <person name="Krehenwinkel H."/>
            <person name="Mayer C."/>
        </authorList>
    </citation>
    <scope>NUCLEOTIDE SEQUENCE [LARGE SCALE GENOMIC DNA]</scope>
    <source>
        <strain evidence="1">NO-MEL_2022_Ind0_liver</strain>
    </source>
</reference>
<accession>A0AAW1FD39</accession>
<comment type="caution">
    <text evidence="1">The sequence shown here is derived from an EMBL/GenBank/DDBJ whole genome shotgun (WGS) entry which is preliminary data.</text>
</comment>
<name>A0AAW1FD39_ZOAVI</name>
<evidence type="ECO:0000313" key="1">
    <source>
        <dbReference type="EMBL" id="KAK9532465.1"/>
    </source>
</evidence>
<proteinExistence type="predicted"/>